<dbReference type="AlphaFoldDB" id="A0A8S1RFL3"/>
<evidence type="ECO:0000256" key="1">
    <source>
        <dbReference type="ARBA" id="ARBA00004141"/>
    </source>
</evidence>
<evidence type="ECO:0000256" key="4">
    <source>
        <dbReference type="ARBA" id="ARBA00023136"/>
    </source>
</evidence>
<comment type="subcellular location">
    <subcellularLocation>
        <location evidence="1">Membrane</location>
        <topology evidence="1">Multi-pass membrane protein</topology>
    </subcellularLocation>
</comment>
<evidence type="ECO:0000256" key="5">
    <source>
        <dbReference type="RuleBase" id="RU004379"/>
    </source>
</evidence>
<sequence>MNNKIRFYSEDPNQQLQYNQQFSNQSNPFDPYNNQQQQGVYQLGNFGHAAINNQTDLQNLNQKELVATTDSVGRAGFIVKEYATMTFQLAITFLFILASYYFENVRNIIIIINPGSIQYTPLMIFCLIIAFVIEIAIFCCKNVSRRIIINYVNLYRYVQITYYSSFLLCVTVHLWLLLVLFVFIYYQTEMNYQFSNFYSLISYHCSSNDNQQLLYYQHFMPGILKLIIQHKVNSVLLQAQLYQRCATLVYLFEIFGFLIYDTQLIVGEHSYYLSVDDYTIAALLLYVDIVILFLKILEILLYIFGKR</sequence>
<keyword evidence="7" id="KW-1185">Reference proteome</keyword>
<feature type="transmembrane region" description="Helical" evidence="5">
    <location>
        <begin position="280"/>
        <end position="304"/>
    </location>
</feature>
<evidence type="ECO:0000313" key="7">
    <source>
        <dbReference type="Proteomes" id="UP000692954"/>
    </source>
</evidence>
<feature type="transmembrane region" description="Helical" evidence="5">
    <location>
        <begin position="122"/>
        <end position="140"/>
    </location>
</feature>
<dbReference type="PANTHER" id="PTHR23291">
    <property type="entry name" value="BAX INHIBITOR-RELATED"/>
    <property type="match status" value="1"/>
</dbReference>
<feature type="transmembrane region" description="Helical" evidence="5">
    <location>
        <begin position="82"/>
        <end position="102"/>
    </location>
</feature>
<keyword evidence="4 5" id="KW-0472">Membrane</keyword>
<reference evidence="6" key="1">
    <citation type="submission" date="2021-01" db="EMBL/GenBank/DDBJ databases">
        <authorList>
            <consortium name="Genoscope - CEA"/>
            <person name="William W."/>
        </authorList>
    </citation>
    <scope>NUCLEOTIDE SEQUENCE</scope>
</reference>
<dbReference type="Proteomes" id="UP000692954">
    <property type="component" value="Unassembled WGS sequence"/>
</dbReference>
<feature type="transmembrane region" description="Helical" evidence="5">
    <location>
        <begin position="241"/>
        <end position="260"/>
    </location>
</feature>
<evidence type="ECO:0000313" key="6">
    <source>
        <dbReference type="EMBL" id="CAD8126093.1"/>
    </source>
</evidence>
<evidence type="ECO:0008006" key="8">
    <source>
        <dbReference type="Google" id="ProtNLM"/>
    </source>
</evidence>
<dbReference type="EMBL" id="CAJJDN010000164">
    <property type="protein sequence ID" value="CAD8126093.1"/>
    <property type="molecule type" value="Genomic_DNA"/>
</dbReference>
<feature type="transmembrane region" description="Helical" evidence="5">
    <location>
        <begin position="213"/>
        <end position="229"/>
    </location>
</feature>
<gene>
    <name evidence="6" type="ORF">PSON_ATCC_30995.1.T1640115</name>
</gene>
<protein>
    <recommendedName>
        <fullName evidence="8">Transmembrane protein</fullName>
    </recommendedName>
</protein>
<name>A0A8S1RFL3_9CILI</name>
<dbReference type="InterPro" id="IPR006214">
    <property type="entry name" value="Bax_inhibitor_1-related"/>
</dbReference>
<keyword evidence="2 5" id="KW-0812">Transmembrane</keyword>
<feature type="transmembrane region" description="Helical" evidence="5">
    <location>
        <begin position="160"/>
        <end position="186"/>
    </location>
</feature>
<dbReference type="OrthoDB" id="7933078at2759"/>
<organism evidence="6 7">
    <name type="scientific">Paramecium sonneborni</name>
    <dbReference type="NCBI Taxonomy" id="65129"/>
    <lineage>
        <taxon>Eukaryota</taxon>
        <taxon>Sar</taxon>
        <taxon>Alveolata</taxon>
        <taxon>Ciliophora</taxon>
        <taxon>Intramacronucleata</taxon>
        <taxon>Oligohymenophorea</taxon>
        <taxon>Peniculida</taxon>
        <taxon>Parameciidae</taxon>
        <taxon>Paramecium</taxon>
    </lineage>
</organism>
<evidence type="ECO:0000256" key="2">
    <source>
        <dbReference type="ARBA" id="ARBA00022692"/>
    </source>
</evidence>
<proteinExistence type="inferred from homology"/>
<dbReference type="PANTHER" id="PTHR23291:SF47">
    <property type="entry name" value="TRANSMEMBRANE BAX INHIBITOR MOTIF CONTAINING 7"/>
    <property type="match status" value="1"/>
</dbReference>
<dbReference type="GO" id="GO:0016020">
    <property type="term" value="C:membrane"/>
    <property type="evidence" value="ECO:0007669"/>
    <property type="project" value="UniProtKB-SubCell"/>
</dbReference>
<accession>A0A8S1RFL3</accession>
<comment type="similarity">
    <text evidence="5">Belongs to the BI1 family.</text>
</comment>
<evidence type="ECO:0000256" key="3">
    <source>
        <dbReference type="ARBA" id="ARBA00022989"/>
    </source>
</evidence>
<keyword evidence="3 5" id="KW-1133">Transmembrane helix</keyword>
<comment type="caution">
    <text evidence="6">The sequence shown here is derived from an EMBL/GenBank/DDBJ whole genome shotgun (WGS) entry which is preliminary data.</text>
</comment>